<dbReference type="EMBL" id="DVGK01000110">
    <property type="protein sequence ID" value="HIR14155.1"/>
    <property type="molecule type" value="Genomic_DNA"/>
</dbReference>
<dbReference type="InterPro" id="IPR024269">
    <property type="entry name" value="DUF3791"/>
</dbReference>
<protein>
    <submittedName>
        <fullName evidence="1">DUF3791 domain-containing protein</fullName>
    </submittedName>
</protein>
<comment type="caution">
    <text evidence="1">The sequence shown here is derived from an EMBL/GenBank/DDBJ whole genome shotgun (WGS) entry which is preliminary data.</text>
</comment>
<sequence>MGLFNRYRVIDYIRDYYEALHTTGRQYNVDDINIYRSTTAFYGLKKFDTAQKKLRRVLLYEKSD</sequence>
<proteinExistence type="predicted"/>
<accession>A0A9D1AD31</accession>
<reference evidence="1" key="1">
    <citation type="submission" date="2020-10" db="EMBL/GenBank/DDBJ databases">
        <authorList>
            <person name="Gilroy R."/>
        </authorList>
    </citation>
    <scope>NUCLEOTIDE SEQUENCE</scope>
    <source>
        <strain evidence="1">ChiSjej4B22-8148</strain>
    </source>
</reference>
<gene>
    <name evidence="1" type="ORF">IAB31_09565</name>
</gene>
<dbReference type="Pfam" id="PF12668">
    <property type="entry name" value="DUF3791"/>
    <property type="match status" value="1"/>
</dbReference>
<dbReference type="Proteomes" id="UP000886757">
    <property type="component" value="Unassembled WGS sequence"/>
</dbReference>
<evidence type="ECO:0000313" key="1">
    <source>
        <dbReference type="EMBL" id="HIR14155.1"/>
    </source>
</evidence>
<evidence type="ECO:0000313" key="2">
    <source>
        <dbReference type="Proteomes" id="UP000886757"/>
    </source>
</evidence>
<name>A0A9D1AD31_9FIRM</name>
<dbReference type="AlphaFoldDB" id="A0A9D1AD31"/>
<organism evidence="1 2">
    <name type="scientific">Candidatus Choladousia intestinavium</name>
    <dbReference type="NCBI Taxonomy" id="2840727"/>
    <lineage>
        <taxon>Bacteria</taxon>
        <taxon>Bacillati</taxon>
        <taxon>Bacillota</taxon>
        <taxon>Clostridia</taxon>
        <taxon>Lachnospirales</taxon>
        <taxon>Lachnospiraceae</taxon>
        <taxon>Lachnospiraceae incertae sedis</taxon>
        <taxon>Candidatus Choladousia</taxon>
    </lineage>
</organism>
<reference evidence="1" key="2">
    <citation type="journal article" date="2021" name="PeerJ">
        <title>Extensive microbial diversity within the chicken gut microbiome revealed by metagenomics and culture.</title>
        <authorList>
            <person name="Gilroy R."/>
            <person name="Ravi A."/>
            <person name="Getino M."/>
            <person name="Pursley I."/>
            <person name="Horton D.L."/>
            <person name="Alikhan N.F."/>
            <person name="Baker D."/>
            <person name="Gharbi K."/>
            <person name="Hall N."/>
            <person name="Watson M."/>
            <person name="Adriaenssens E.M."/>
            <person name="Foster-Nyarko E."/>
            <person name="Jarju S."/>
            <person name="Secka A."/>
            <person name="Antonio M."/>
            <person name="Oren A."/>
            <person name="Chaudhuri R.R."/>
            <person name="La Ragione R."/>
            <person name="Hildebrand F."/>
            <person name="Pallen M.J."/>
        </authorList>
    </citation>
    <scope>NUCLEOTIDE SEQUENCE</scope>
    <source>
        <strain evidence="1">ChiSjej4B22-8148</strain>
    </source>
</reference>